<proteinExistence type="predicted"/>
<evidence type="ECO:0000313" key="1">
    <source>
        <dbReference type="EMBL" id="CAK9237202.1"/>
    </source>
</evidence>
<sequence>MVTLMLGSPSFLASDLMASGVDLARVFREVATLCERGSVIAMSVEMRPNHVTDSSKLGVTIVVKAVESCDVLARDAVLYLMRFLMDYWMETSAYRPGWQFGDRRMSQDADRLVSQALHEAFMHVEEEEEVPRWTPIFGHVGLFPSNTTPIMWGYPSEGICMFDLFGGISTDLVTMLQACILVRKYLYVERDEIARRVIAPSYIINPVIP</sequence>
<accession>A0ABP0V400</accession>
<dbReference type="Proteomes" id="UP001497512">
    <property type="component" value="Chromosome 9"/>
</dbReference>
<keyword evidence="2" id="KW-1185">Reference proteome</keyword>
<evidence type="ECO:0000313" key="2">
    <source>
        <dbReference type="Proteomes" id="UP001497512"/>
    </source>
</evidence>
<name>A0ABP0V400_9BRYO</name>
<organism evidence="1 2">
    <name type="scientific">Sphagnum troendelagicum</name>
    <dbReference type="NCBI Taxonomy" id="128251"/>
    <lineage>
        <taxon>Eukaryota</taxon>
        <taxon>Viridiplantae</taxon>
        <taxon>Streptophyta</taxon>
        <taxon>Embryophyta</taxon>
        <taxon>Bryophyta</taxon>
        <taxon>Sphagnophytina</taxon>
        <taxon>Sphagnopsida</taxon>
        <taxon>Sphagnales</taxon>
        <taxon>Sphagnaceae</taxon>
        <taxon>Sphagnum</taxon>
    </lineage>
</organism>
<gene>
    <name evidence="1" type="ORF">CSSPTR1EN2_LOCUS23585</name>
</gene>
<protein>
    <submittedName>
        <fullName evidence="1">Uncharacterized protein</fullName>
    </submittedName>
</protein>
<dbReference type="EMBL" id="OZ019901">
    <property type="protein sequence ID" value="CAK9237202.1"/>
    <property type="molecule type" value="Genomic_DNA"/>
</dbReference>
<reference evidence="1" key="1">
    <citation type="submission" date="2024-02" db="EMBL/GenBank/DDBJ databases">
        <authorList>
            <consortium name="ELIXIR-Norway"/>
            <consortium name="Elixir Norway"/>
        </authorList>
    </citation>
    <scope>NUCLEOTIDE SEQUENCE</scope>
</reference>